<dbReference type="InterPro" id="IPR002035">
    <property type="entry name" value="VWF_A"/>
</dbReference>
<keyword evidence="1" id="KW-0732">Signal</keyword>
<dbReference type="SUPFAM" id="SSF53300">
    <property type="entry name" value="vWA-like"/>
    <property type="match status" value="1"/>
</dbReference>
<feature type="domain" description="VWFA" evidence="2">
    <location>
        <begin position="112"/>
        <end position="274"/>
    </location>
</feature>
<dbReference type="PROSITE" id="PS50234">
    <property type="entry name" value="VWFA"/>
    <property type="match status" value="1"/>
</dbReference>
<organism evidence="3 4">
    <name type="scientific">Emticicia agri</name>
    <dbReference type="NCBI Taxonomy" id="2492393"/>
    <lineage>
        <taxon>Bacteria</taxon>
        <taxon>Pseudomonadati</taxon>
        <taxon>Bacteroidota</taxon>
        <taxon>Cytophagia</taxon>
        <taxon>Cytophagales</taxon>
        <taxon>Leadbetterellaceae</taxon>
        <taxon>Emticicia</taxon>
    </lineage>
</organism>
<feature type="signal peptide" evidence="1">
    <location>
        <begin position="1"/>
        <end position="20"/>
    </location>
</feature>
<name>A0A4Q5LV68_9BACT</name>
<evidence type="ECO:0000313" key="4">
    <source>
        <dbReference type="Proteomes" id="UP000293162"/>
    </source>
</evidence>
<keyword evidence="4" id="KW-1185">Reference proteome</keyword>
<accession>A0A4Q5LV68</accession>
<dbReference type="OrthoDB" id="926325at2"/>
<dbReference type="Gene3D" id="3.40.50.410">
    <property type="entry name" value="von Willebrand factor, type A domain"/>
    <property type="match status" value="1"/>
</dbReference>
<dbReference type="AlphaFoldDB" id="A0A4Q5LV68"/>
<dbReference type="CDD" id="cd00198">
    <property type="entry name" value="vWFA"/>
    <property type="match status" value="1"/>
</dbReference>
<gene>
    <name evidence="3" type="ORF">EWM59_21310</name>
</gene>
<dbReference type="Pfam" id="PF00092">
    <property type="entry name" value="VWA"/>
    <property type="match status" value="1"/>
</dbReference>
<reference evidence="3 4" key="1">
    <citation type="submission" date="2019-02" db="EMBL/GenBank/DDBJ databases">
        <title>Bacterial novel species Emticicia sp. 17J42-9 isolated from soil.</title>
        <authorList>
            <person name="Jung H.-Y."/>
        </authorList>
    </citation>
    <scope>NUCLEOTIDE SEQUENCE [LARGE SCALE GENOMIC DNA]</scope>
    <source>
        <strain evidence="3 4">17J42-9</strain>
    </source>
</reference>
<dbReference type="EMBL" id="SEWF01000041">
    <property type="protein sequence ID" value="RYU93588.1"/>
    <property type="molecule type" value="Genomic_DNA"/>
</dbReference>
<comment type="caution">
    <text evidence="3">The sequence shown here is derived from an EMBL/GenBank/DDBJ whole genome shotgun (WGS) entry which is preliminary data.</text>
</comment>
<evidence type="ECO:0000313" key="3">
    <source>
        <dbReference type="EMBL" id="RYU93588.1"/>
    </source>
</evidence>
<evidence type="ECO:0000256" key="1">
    <source>
        <dbReference type="SAM" id="SignalP"/>
    </source>
</evidence>
<protein>
    <submittedName>
        <fullName evidence="3">VWA domain-containing protein</fullName>
    </submittedName>
</protein>
<proteinExistence type="predicted"/>
<dbReference type="Proteomes" id="UP000293162">
    <property type="component" value="Unassembled WGS sequence"/>
</dbReference>
<dbReference type="RefSeq" id="WP_130023282.1">
    <property type="nucleotide sequence ID" value="NZ_SEWF01000041.1"/>
</dbReference>
<dbReference type="InterPro" id="IPR036465">
    <property type="entry name" value="vWFA_dom_sf"/>
</dbReference>
<dbReference type="SMART" id="SM00327">
    <property type="entry name" value="VWA"/>
    <property type="match status" value="1"/>
</dbReference>
<feature type="chain" id="PRO_5020630744" evidence="1">
    <location>
        <begin position="21"/>
        <end position="348"/>
    </location>
</feature>
<evidence type="ECO:0000259" key="2">
    <source>
        <dbReference type="PROSITE" id="PS50234"/>
    </source>
</evidence>
<sequence length="348" mass="37948">MTKKFFLGGLLMLCAILFNSCEPDNNRNCPDIFYDDLKITAISEPKIVPGTSKLSMILKVNINSSSFLPVSGLTTGNFKVYEQGTNDECANAISESEANKQFSPSPQKFRHNTMIVLDLSASVTSTALTQLKSSTISFINNIITTSGDDSYLVSIAWFDGEDKLNTLVDFTSDKNKLTNAVQNLSASLSKDPSTDLYGAVIKSVDKAEQRLKDLQKESYISAYSIVIFTDGTDQAARYSKQVALNKVNGANSKISLFTIGLGTEIDKSVLTTIGKNGAVFPQNKNELEAKFIELARVVRGEANSYYLFEYCSPKRAGKVGLVLVVAYDAKKGTYTTKFDATGLTGNCF</sequence>